<feature type="compositionally biased region" description="Basic and acidic residues" evidence="1">
    <location>
        <begin position="1"/>
        <end position="25"/>
    </location>
</feature>
<dbReference type="Proteomes" id="UP001630127">
    <property type="component" value="Unassembled WGS sequence"/>
</dbReference>
<proteinExistence type="predicted"/>
<protein>
    <submittedName>
        <fullName evidence="2">Uncharacterized protein</fullName>
    </submittedName>
</protein>
<name>A0ABD2YQK4_9GENT</name>
<keyword evidence="3" id="KW-1185">Reference proteome</keyword>
<organism evidence="2 3">
    <name type="scientific">Cinchona calisaya</name>
    <dbReference type="NCBI Taxonomy" id="153742"/>
    <lineage>
        <taxon>Eukaryota</taxon>
        <taxon>Viridiplantae</taxon>
        <taxon>Streptophyta</taxon>
        <taxon>Embryophyta</taxon>
        <taxon>Tracheophyta</taxon>
        <taxon>Spermatophyta</taxon>
        <taxon>Magnoliopsida</taxon>
        <taxon>eudicotyledons</taxon>
        <taxon>Gunneridae</taxon>
        <taxon>Pentapetalae</taxon>
        <taxon>asterids</taxon>
        <taxon>lamiids</taxon>
        <taxon>Gentianales</taxon>
        <taxon>Rubiaceae</taxon>
        <taxon>Cinchonoideae</taxon>
        <taxon>Cinchoneae</taxon>
        <taxon>Cinchona</taxon>
    </lineage>
</organism>
<dbReference type="AlphaFoldDB" id="A0ABD2YQK4"/>
<evidence type="ECO:0000313" key="2">
    <source>
        <dbReference type="EMBL" id="KAL3509654.1"/>
    </source>
</evidence>
<feature type="compositionally biased region" description="Basic and acidic residues" evidence="1">
    <location>
        <begin position="87"/>
        <end position="98"/>
    </location>
</feature>
<gene>
    <name evidence="2" type="ORF">ACH5RR_029055</name>
</gene>
<evidence type="ECO:0000256" key="1">
    <source>
        <dbReference type="SAM" id="MobiDB-lite"/>
    </source>
</evidence>
<evidence type="ECO:0000313" key="3">
    <source>
        <dbReference type="Proteomes" id="UP001630127"/>
    </source>
</evidence>
<feature type="compositionally biased region" description="Polar residues" evidence="1">
    <location>
        <begin position="67"/>
        <end position="84"/>
    </location>
</feature>
<sequence>MKELEEKKPKEEETVEQPKEKEPYKYRPGTMARLRHTGRKNTGHRYSYMNHFRNMYLGRGSKIDPTTLMSKPNSKATEYSTNDESWSDDKIYPKDNSEQEDVKTSLFMIIQQKIMRKSRTGQTITKLRLRSKILRRVMATQCQRTQCQST</sequence>
<reference evidence="2 3" key="1">
    <citation type="submission" date="2024-11" db="EMBL/GenBank/DDBJ databases">
        <title>A near-complete genome assembly of Cinchona calisaya.</title>
        <authorList>
            <person name="Lian D.C."/>
            <person name="Zhao X.W."/>
            <person name="Wei L."/>
        </authorList>
    </citation>
    <scope>NUCLEOTIDE SEQUENCE [LARGE SCALE GENOMIC DNA]</scope>
    <source>
        <tissue evidence="2">Nenye</tissue>
    </source>
</reference>
<feature type="region of interest" description="Disordered" evidence="1">
    <location>
        <begin position="1"/>
        <end position="29"/>
    </location>
</feature>
<accession>A0ABD2YQK4</accession>
<dbReference type="EMBL" id="JBJUIK010000012">
    <property type="protein sequence ID" value="KAL3509654.1"/>
    <property type="molecule type" value="Genomic_DNA"/>
</dbReference>
<feature type="region of interest" description="Disordered" evidence="1">
    <location>
        <begin position="63"/>
        <end position="98"/>
    </location>
</feature>
<comment type="caution">
    <text evidence="2">The sequence shown here is derived from an EMBL/GenBank/DDBJ whole genome shotgun (WGS) entry which is preliminary data.</text>
</comment>